<reference evidence="6" key="1">
    <citation type="submission" date="2020-09" db="EMBL/GenBank/DDBJ databases">
        <title>Pelobacter alkaliphilus sp. nov., a novel anaerobic arsenate-reducing bacterium from terrestrial mud volcano.</title>
        <authorList>
            <person name="Khomyakova M.A."/>
            <person name="Merkel A.Y."/>
            <person name="Slobodkin A.I."/>
        </authorList>
    </citation>
    <scope>NUCLEOTIDE SEQUENCE</scope>
    <source>
        <strain evidence="6">M08fum</strain>
    </source>
</reference>
<dbReference type="EMBL" id="JACWUN010000015">
    <property type="protein sequence ID" value="MBD1401461.1"/>
    <property type="molecule type" value="Genomic_DNA"/>
</dbReference>
<keyword evidence="7" id="KW-1185">Reference proteome</keyword>
<comment type="subcellular location">
    <subcellularLocation>
        <location evidence="1">Bacterial flagellum basal body</location>
    </subcellularLocation>
</comment>
<dbReference type="InterPro" id="IPR019776">
    <property type="entry name" value="Flagellar_basal_body_rod_CS"/>
</dbReference>
<dbReference type="PROSITE" id="PS00588">
    <property type="entry name" value="FLAGELLA_BB_ROD"/>
    <property type="match status" value="1"/>
</dbReference>
<evidence type="ECO:0000313" key="6">
    <source>
        <dbReference type="EMBL" id="MBD1401461.1"/>
    </source>
</evidence>
<dbReference type="GO" id="GO:0009425">
    <property type="term" value="C:bacterial-type flagellum basal body"/>
    <property type="evidence" value="ECO:0007669"/>
    <property type="project" value="UniProtKB-SubCell"/>
</dbReference>
<dbReference type="Pfam" id="PF00460">
    <property type="entry name" value="Flg_bb_rod"/>
    <property type="match status" value="1"/>
</dbReference>
<keyword evidence="6" id="KW-0282">Flagellum</keyword>
<keyword evidence="3" id="KW-0975">Bacterial flagellum</keyword>
<evidence type="ECO:0000256" key="2">
    <source>
        <dbReference type="ARBA" id="ARBA00009677"/>
    </source>
</evidence>
<comment type="similarity">
    <text evidence="2">Belongs to the flagella basal body rod proteins family.</text>
</comment>
<evidence type="ECO:0000259" key="4">
    <source>
        <dbReference type="Pfam" id="PF00460"/>
    </source>
</evidence>
<dbReference type="PANTHER" id="PTHR30435:SF19">
    <property type="entry name" value="FLAGELLAR BASAL-BODY ROD PROTEIN FLGG"/>
    <property type="match status" value="1"/>
</dbReference>
<evidence type="ECO:0000256" key="1">
    <source>
        <dbReference type="ARBA" id="ARBA00004117"/>
    </source>
</evidence>
<dbReference type="GO" id="GO:0071978">
    <property type="term" value="P:bacterial-type flagellum-dependent swarming motility"/>
    <property type="evidence" value="ECO:0007669"/>
    <property type="project" value="TreeGrafter"/>
</dbReference>
<evidence type="ECO:0000313" key="7">
    <source>
        <dbReference type="Proteomes" id="UP000632828"/>
    </source>
</evidence>
<dbReference type="Proteomes" id="UP000632828">
    <property type="component" value="Unassembled WGS sequence"/>
</dbReference>
<protein>
    <submittedName>
        <fullName evidence="6">Flagellar biosynthesis protein FlgC</fullName>
    </submittedName>
</protein>
<gene>
    <name evidence="6" type="ORF">ICT70_12375</name>
</gene>
<dbReference type="PANTHER" id="PTHR30435">
    <property type="entry name" value="FLAGELLAR PROTEIN"/>
    <property type="match status" value="1"/>
</dbReference>
<evidence type="ECO:0000256" key="3">
    <source>
        <dbReference type="ARBA" id="ARBA00023143"/>
    </source>
</evidence>
<dbReference type="AlphaFoldDB" id="A0A8J6URJ1"/>
<dbReference type="SUPFAM" id="SSF64518">
    <property type="entry name" value="Phase 1 flagellin"/>
    <property type="match status" value="1"/>
</dbReference>
<dbReference type="Pfam" id="PF06429">
    <property type="entry name" value="Flg_bbr_C"/>
    <property type="match status" value="1"/>
</dbReference>
<name>A0A8J6URJ1_9BACT</name>
<feature type="domain" description="Flagellar basal body rod protein N-terminal" evidence="4">
    <location>
        <begin position="5"/>
        <end position="35"/>
    </location>
</feature>
<evidence type="ECO:0000259" key="5">
    <source>
        <dbReference type="Pfam" id="PF06429"/>
    </source>
</evidence>
<sequence length="114" mass="12104">MTLSINSNISALNALGKRQATSANNIANSDSEGFKKSRMVLEEGEKGMVTAKSQAVNTPGTMINQPNGSMTETSNVDLATEVTDMIPTKHAYQANLKALQTTAEMEKATLDLIG</sequence>
<feature type="domain" description="Flagellar basal-body/hook protein C-terminal" evidence="5">
    <location>
        <begin position="70"/>
        <end position="112"/>
    </location>
</feature>
<keyword evidence="6" id="KW-0966">Cell projection</keyword>
<dbReference type="InterPro" id="IPR001444">
    <property type="entry name" value="Flag_bb_rod_N"/>
</dbReference>
<proteinExistence type="inferred from homology"/>
<comment type="caution">
    <text evidence="6">The sequence shown here is derived from an EMBL/GenBank/DDBJ whole genome shotgun (WGS) entry which is preliminary data.</text>
</comment>
<accession>A0A8J6URJ1</accession>
<keyword evidence="6" id="KW-0969">Cilium</keyword>
<organism evidence="6 7">
    <name type="scientific">Pelovirga terrestris</name>
    <dbReference type="NCBI Taxonomy" id="2771352"/>
    <lineage>
        <taxon>Bacteria</taxon>
        <taxon>Pseudomonadati</taxon>
        <taxon>Thermodesulfobacteriota</taxon>
        <taxon>Desulfuromonadia</taxon>
        <taxon>Geobacterales</taxon>
        <taxon>Geobacteraceae</taxon>
        <taxon>Pelovirga</taxon>
    </lineage>
</organism>
<dbReference type="RefSeq" id="WP_191157088.1">
    <property type="nucleotide sequence ID" value="NZ_JACWUN010000015.1"/>
</dbReference>
<dbReference type="InterPro" id="IPR010930">
    <property type="entry name" value="Flg_bb/hook_C_dom"/>
</dbReference>